<proteinExistence type="predicted"/>
<organism evidence="1 2">
    <name type="scientific">Cytobacillus spartinae</name>
    <dbReference type="NCBI Taxonomy" id="3299023"/>
    <lineage>
        <taxon>Bacteria</taxon>
        <taxon>Bacillati</taxon>
        <taxon>Bacillota</taxon>
        <taxon>Bacilli</taxon>
        <taxon>Bacillales</taxon>
        <taxon>Bacillaceae</taxon>
        <taxon>Cytobacillus</taxon>
    </lineage>
</organism>
<gene>
    <name evidence="1" type="ORF">ACFYKX_11360</name>
</gene>
<dbReference type="EMBL" id="JBIACK010000004">
    <property type="protein sequence ID" value="MFE8701193.1"/>
    <property type="molecule type" value="Genomic_DNA"/>
</dbReference>
<protein>
    <submittedName>
        <fullName evidence="1">Uncharacterized protein</fullName>
    </submittedName>
</protein>
<evidence type="ECO:0000313" key="2">
    <source>
        <dbReference type="Proteomes" id="UP001601059"/>
    </source>
</evidence>
<dbReference type="Proteomes" id="UP001601059">
    <property type="component" value="Unassembled WGS sequence"/>
</dbReference>
<comment type="caution">
    <text evidence="1">The sequence shown here is derived from an EMBL/GenBank/DDBJ whole genome shotgun (WGS) entry which is preliminary data.</text>
</comment>
<keyword evidence="2" id="KW-1185">Reference proteome</keyword>
<name>A0ABW6KE73_9BACI</name>
<dbReference type="RefSeq" id="WP_389361095.1">
    <property type="nucleotide sequence ID" value="NZ_JBIACK010000004.1"/>
</dbReference>
<accession>A0ABW6KE73</accession>
<evidence type="ECO:0000313" key="1">
    <source>
        <dbReference type="EMBL" id="MFE8701193.1"/>
    </source>
</evidence>
<sequence>MAKSRKLQNFKINGYKFPQGLKEKFEAVKKNCGIQITSTAYATFLTILFQRSKENNPKGIVKEYRLTDWESKSGVKYDSLHAGLEWLMDHQFIEEMENPHGRNRVFRITDWEKYDTPERTKENPNYFRVPYTLFETDFLAEAVRTSNPTMIELLFNLLNQFRVKIKDCKTRKQVDAMDTEFNMNTLKQMLRKKAVDVRAVLTYFESFFGVEFLHVHTRGLQLWVKKIKFTLKYDCVKENTDEFELSPLQQKLHEELVHFLDYSNMKYRPVDVKQVMVSFKQEVMKHMTRAKSEDGSYLERDRIIKDFFIRTLDEINERIHKVTRSGGIFHVRTIGNYFRKAFRERYDHNAGFTKEEHALLGNGRTAEYEATGTKVKAPGFN</sequence>
<reference evidence="1 2" key="1">
    <citation type="submission" date="2024-08" db="EMBL/GenBank/DDBJ databases">
        <title>Two novel Cytobacillus novel species.</title>
        <authorList>
            <person name="Liu G."/>
        </authorList>
    </citation>
    <scope>NUCLEOTIDE SEQUENCE [LARGE SCALE GENOMIC DNA]</scope>
    <source>
        <strain evidence="1 2">FJAT-54145</strain>
    </source>
</reference>